<comment type="caution">
    <text evidence="2">The sequence shown here is derived from an EMBL/GenBank/DDBJ whole genome shotgun (WGS) entry which is preliminary data.</text>
</comment>
<evidence type="ECO:0000256" key="1">
    <source>
        <dbReference type="SAM" id="MobiDB-lite"/>
    </source>
</evidence>
<dbReference type="EMBL" id="BRXY01000050">
    <property type="protein sequence ID" value="GMH58085.1"/>
    <property type="molecule type" value="Genomic_DNA"/>
</dbReference>
<feature type="compositionally biased region" description="Basic residues" evidence="1">
    <location>
        <begin position="337"/>
        <end position="352"/>
    </location>
</feature>
<feature type="compositionally biased region" description="Basic and acidic residues" evidence="1">
    <location>
        <begin position="293"/>
        <end position="304"/>
    </location>
</feature>
<feature type="compositionally biased region" description="Basic residues" evidence="1">
    <location>
        <begin position="421"/>
        <end position="437"/>
    </location>
</feature>
<feature type="compositionally biased region" description="Basic and acidic residues" evidence="1">
    <location>
        <begin position="176"/>
        <end position="191"/>
    </location>
</feature>
<evidence type="ECO:0000313" key="3">
    <source>
        <dbReference type="Proteomes" id="UP001165085"/>
    </source>
</evidence>
<organism evidence="2 3">
    <name type="scientific">Triparma strigata</name>
    <dbReference type="NCBI Taxonomy" id="1606541"/>
    <lineage>
        <taxon>Eukaryota</taxon>
        <taxon>Sar</taxon>
        <taxon>Stramenopiles</taxon>
        <taxon>Ochrophyta</taxon>
        <taxon>Bolidophyceae</taxon>
        <taxon>Parmales</taxon>
        <taxon>Triparmaceae</taxon>
        <taxon>Triparma</taxon>
    </lineage>
</organism>
<feature type="compositionally biased region" description="Polar residues" evidence="1">
    <location>
        <begin position="10"/>
        <end position="19"/>
    </location>
</feature>
<feature type="region of interest" description="Disordered" evidence="1">
    <location>
        <begin position="1"/>
        <end position="25"/>
    </location>
</feature>
<evidence type="ECO:0000313" key="2">
    <source>
        <dbReference type="EMBL" id="GMH58085.1"/>
    </source>
</evidence>
<gene>
    <name evidence="2" type="ORF">TrST_g7747</name>
</gene>
<dbReference type="OrthoDB" id="49501at2759"/>
<feature type="region of interest" description="Disordered" evidence="1">
    <location>
        <begin position="170"/>
        <end position="486"/>
    </location>
</feature>
<proteinExistence type="predicted"/>
<feature type="compositionally biased region" description="Acidic residues" evidence="1">
    <location>
        <begin position="242"/>
        <end position="252"/>
    </location>
</feature>
<name>A0A9W7DXU6_9STRA</name>
<protein>
    <submittedName>
        <fullName evidence="2">Uncharacterized protein</fullName>
    </submittedName>
</protein>
<feature type="compositionally biased region" description="Acidic residues" evidence="1">
    <location>
        <begin position="389"/>
        <end position="413"/>
    </location>
</feature>
<feature type="compositionally biased region" description="Acidic residues" evidence="1">
    <location>
        <begin position="356"/>
        <end position="368"/>
    </location>
</feature>
<dbReference type="Proteomes" id="UP001165085">
    <property type="component" value="Unassembled WGS sequence"/>
</dbReference>
<keyword evidence="3" id="KW-1185">Reference proteome</keyword>
<feature type="compositionally biased region" description="Basic residues" evidence="1">
    <location>
        <begin position="446"/>
        <end position="460"/>
    </location>
</feature>
<feature type="compositionally biased region" description="Basic residues" evidence="1">
    <location>
        <begin position="305"/>
        <end position="316"/>
    </location>
</feature>
<dbReference type="AlphaFoldDB" id="A0A9W7DXU6"/>
<feature type="compositionally biased region" description="Acidic residues" evidence="1">
    <location>
        <begin position="222"/>
        <end position="234"/>
    </location>
</feature>
<feature type="compositionally biased region" description="Basic and acidic residues" evidence="1">
    <location>
        <begin position="253"/>
        <end position="271"/>
    </location>
</feature>
<accession>A0A9W7DXU6</accession>
<sequence>MAPTAPPSHLSVSSTNRAASSEWKGVSMQPGVRLRAAGGKDIKVSKNAMKNSLKKSTDDLKNQKFLFVFDGLVGVKDAGTIGKVLDLDTASPRVVFDGDGGNVELVGKKYHTKSRFLPLLFNKSSEVNVSDIFTEVVVFSSGTLETKVGGVEVTPEAKAMMHRGGSELSEVGIKGIKREGGGEEYEGKGGEGEEAMLEEAFGGKERRMSGRSNKSTVSYGGLDEDASDDDEMEMDSVGGGDNADDDDDDHDEDAVPQRERAPRRKSAESKIDYSLMDGDSDSDDFEIVSPPGEARKKLEQELSKPKPKPKPKAKAKVKQEVIILDDSDEEVVERKKPAVKKAPKKSPSKKRKADSSDEEMEFDDNDDFVVERRTSSGRGSARKNISYVESEDDDDDEELEEEFGDGDSDDDSDASFGEQKKKVKKKEKPKPKPKVKEKKAEVIKKSPAKKKATPLKKKKAKIIEESEESEESEEAEFDMDNDDSDF</sequence>
<feature type="compositionally biased region" description="Acidic residues" evidence="1">
    <location>
        <begin position="465"/>
        <end position="486"/>
    </location>
</feature>
<reference evidence="3" key="1">
    <citation type="journal article" date="2023" name="Commun. Biol.">
        <title>Genome analysis of Parmales, the sister group of diatoms, reveals the evolutionary specialization of diatoms from phago-mixotrophs to photoautotrophs.</title>
        <authorList>
            <person name="Ban H."/>
            <person name="Sato S."/>
            <person name="Yoshikawa S."/>
            <person name="Yamada K."/>
            <person name="Nakamura Y."/>
            <person name="Ichinomiya M."/>
            <person name="Sato N."/>
            <person name="Blanc-Mathieu R."/>
            <person name="Endo H."/>
            <person name="Kuwata A."/>
            <person name="Ogata H."/>
        </authorList>
    </citation>
    <scope>NUCLEOTIDE SEQUENCE [LARGE SCALE GENOMIC DNA]</scope>
    <source>
        <strain evidence="3">NIES 3701</strain>
    </source>
</reference>